<dbReference type="AlphaFoldDB" id="A0A0H4PXV4"/>
<evidence type="ECO:0000313" key="3">
    <source>
        <dbReference type="Proteomes" id="UP000036520"/>
    </source>
</evidence>
<evidence type="ECO:0000256" key="1">
    <source>
        <dbReference type="SAM" id="MobiDB-lite"/>
    </source>
</evidence>
<gene>
    <name evidence="2" type="ORF">CA2015_3875</name>
</gene>
<protein>
    <submittedName>
        <fullName evidence="2">Uncharacterized protein</fullName>
    </submittedName>
</protein>
<keyword evidence="3" id="KW-1185">Reference proteome</keyword>
<feature type="region of interest" description="Disordered" evidence="1">
    <location>
        <begin position="394"/>
        <end position="413"/>
    </location>
</feature>
<dbReference type="EMBL" id="CP012040">
    <property type="protein sequence ID" value="AKP53242.1"/>
    <property type="molecule type" value="Genomic_DNA"/>
</dbReference>
<accession>A0A0H4PXV4</accession>
<dbReference type="RefSeq" id="WP_048643365.1">
    <property type="nucleotide sequence ID" value="NZ_CP012040.1"/>
</dbReference>
<dbReference type="Proteomes" id="UP000036520">
    <property type="component" value="Chromosome"/>
</dbReference>
<reference evidence="2 3" key="1">
    <citation type="submission" date="2015-07" db="EMBL/GenBank/DDBJ databases">
        <authorList>
            <person name="Kim K.M."/>
        </authorList>
    </citation>
    <scope>NUCLEOTIDE SEQUENCE [LARGE SCALE GENOMIC DNA]</scope>
    <source>
        <strain evidence="2 3">KCTC 12363</strain>
    </source>
</reference>
<name>A0A0H4PXV4_9BACT</name>
<dbReference type="KEGG" id="camu:CA2015_3875"/>
<sequence>MHYKYASFDFMKNAIFIILITFLGFKTYSQELPDNSKVTWGTTKKNSLKKNTLQKVILKNGNGYLISQNYYSSQIVGSPAFPTLQSYDENFNLVKSKHLKKLDLPKFSMFEELLPIKDKLYLFYSRNEDRDAAKNIYILELNKKTLEPIGEPKCIAKGNSANKAPTINPRKNFNNRVNFHFSPDSTKLLAVELIYNKSKNQSEFIIKTFDQELNLQWSKSYIDTDFEDGFSSMKPIIDNQGKVHFIVETIERKKTAIIFGTKLYKYTLISIDGTNREAIKTIISIPENYLNELALKLTNNGDLFIAGFYSDNKGFYNSIGSYSRLLSSLDHSNIFESIDQFEADFLPEKEVEKAKKRNKGKPRDTNYSVRDIFLKSNGSIVVIGENRNRTISSFSPPPIYRGPSSTPGMTSTPNYNSYSNSPVERFYYKNIVLIEFSPTGTKNWISKVKKNQYSIEDGGFFSSFHATLIDDDIYLMFNDREENIRVKELVIPKTFNPRTRKKDFVLSLVKVNNNGDQDRYELSNFKKTKLISRAKAFSKTGDHEILLFEEYKKKYRLGKLSLEKSFSSNQ</sequence>
<organism evidence="2 3">
    <name type="scientific">Cyclobacterium amurskyense</name>
    <dbReference type="NCBI Taxonomy" id="320787"/>
    <lineage>
        <taxon>Bacteria</taxon>
        <taxon>Pseudomonadati</taxon>
        <taxon>Bacteroidota</taxon>
        <taxon>Cytophagia</taxon>
        <taxon>Cytophagales</taxon>
        <taxon>Cyclobacteriaceae</taxon>
        <taxon>Cyclobacterium</taxon>
    </lineage>
</organism>
<dbReference type="STRING" id="320787.CA2015_3875"/>
<evidence type="ECO:0000313" key="2">
    <source>
        <dbReference type="EMBL" id="AKP53242.1"/>
    </source>
</evidence>
<dbReference type="OrthoDB" id="1293445at2"/>
<proteinExistence type="predicted"/>